<evidence type="ECO:0000313" key="2">
    <source>
        <dbReference type="Proteomes" id="UP000752814"/>
    </source>
</evidence>
<evidence type="ECO:0000313" key="1">
    <source>
        <dbReference type="EMBL" id="TQS82859.1"/>
    </source>
</evidence>
<accession>A0A8J8TDC3</accession>
<protein>
    <recommendedName>
        <fullName evidence="3">DUF3795 domain-containing protein</fullName>
    </recommendedName>
</protein>
<organism evidence="1 2">
    <name type="scientific">Candidatus Methanomassiliicoccus intestinalis</name>
    <dbReference type="NCBI Taxonomy" id="1406512"/>
    <lineage>
        <taxon>Archaea</taxon>
        <taxon>Methanobacteriati</taxon>
        <taxon>Thermoplasmatota</taxon>
        <taxon>Thermoplasmata</taxon>
        <taxon>Methanomassiliicoccales</taxon>
        <taxon>Methanomassiliicoccaceae</taxon>
        <taxon>Methanomassiliicoccus</taxon>
    </lineage>
</organism>
<comment type="caution">
    <text evidence="1">The sequence shown here is derived from an EMBL/GenBank/DDBJ whole genome shotgun (WGS) entry which is preliminary data.</text>
</comment>
<dbReference type="EMBL" id="LVVT01000014">
    <property type="protein sequence ID" value="TQS82859.1"/>
    <property type="molecule type" value="Genomic_DNA"/>
</dbReference>
<proteinExistence type="predicted"/>
<dbReference type="Pfam" id="PF12675">
    <property type="entry name" value="DUF3795"/>
    <property type="match status" value="1"/>
</dbReference>
<dbReference type="InterPro" id="IPR024227">
    <property type="entry name" value="DUF3795"/>
</dbReference>
<dbReference type="RefSeq" id="WP_400256374.1">
    <property type="nucleotide sequence ID" value="NZ_CAYAYE010000013.1"/>
</dbReference>
<gene>
    <name evidence="1" type="ORF">A3207_02620</name>
</gene>
<dbReference type="Proteomes" id="UP000752814">
    <property type="component" value="Unassembled WGS sequence"/>
</dbReference>
<dbReference type="AlphaFoldDB" id="A0A8J8TDC3"/>
<sequence length="85" mass="9614">MYESRCGVLCNSCERKESVHCKGCINMKTPFWGGECKVKSCCESRGFNHCGECNVFPCDTLCNMGKDQGYDPAIKIDQCKKWKSE</sequence>
<reference evidence="1" key="1">
    <citation type="submission" date="2016-03" db="EMBL/GenBank/DDBJ databases">
        <authorList>
            <person name="Borrel G."/>
            <person name="Mccann A."/>
            <person name="O'Toole P.W."/>
        </authorList>
    </citation>
    <scope>NUCLEOTIDE SEQUENCE</scope>
    <source>
        <strain evidence="1">183</strain>
    </source>
</reference>
<name>A0A8J8TDC3_9ARCH</name>
<evidence type="ECO:0008006" key="3">
    <source>
        <dbReference type="Google" id="ProtNLM"/>
    </source>
</evidence>